<dbReference type="Gene3D" id="3.20.20.140">
    <property type="entry name" value="Metal-dependent hydrolases"/>
    <property type="match status" value="2"/>
</dbReference>
<dbReference type="InterPro" id="IPR051781">
    <property type="entry name" value="Metallo-dep_Hydrolase"/>
</dbReference>
<dbReference type="RefSeq" id="WP_132078550.1">
    <property type="nucleotide sequence ID" value="NZ_SLVU01000016.1"/>
</dbReference>
<feature type="domain" description="Amidohydrolase 3" evidence="1">
    <location>
        <begin position="60"/>
        <end position="401"/>
    </location>
</feature>
<evidence type="ECO:0000313" key="3">
    <source>
        <dbReference type="Proteomes" id="UP000295043"/>
    </source>
</evidence>
<evidence type="ECO:0000313" key="2">
    <source>
        <dbReference type="EMBL" id="TCN27018.1"/>
    </source>
</evidence>
<sequence>MFKTDTLSCGVAAKGSINNELTLTGARLVLLDEVYEGTVHVADGQINDIAPGRSNAPGAIDLGGGYLIPGLIDLHTDNLEKHALPRAGVVWNPLSAVVAHDALVTAAGITTVFDSLCIGSTTRDHRKQDDRARILPFLVDGIHAAQDCGVLRADHLLHLRCEVTDEEVLAKFTPLMDDPLVKLVSVMDHAPGHRQSPELDRFRQMQITQYGWSDKDADRRIEEWMDASRTIGPQNQARIVALARARQLPLASHDDETAEHVQEAIYAGVSISEFPTTRAAAETAHSLGVRVLMGAPNVVRGNSHSGNISARDLATTRHLDILASDYVPASLLHGAFQLTRDPVGMSLPQAISTVSSAPASATGLADRGAIKVGNRADLCHVREIYDIPLVRRVWREGRQVF</sequence>
<dbReference type="CDD" id="cd01306">
    <property type="entry name" value="PhnM"/>
    <property type="match status" value="1"/>
</dbReference>
<reference evidence="2 3" key="1">
    <citation type="submission" date="2019-03" db="EMBL/GenBank/DDBJ databases">
        <title>Genomic Encyclopedia of Type Strains, Phase IV (KMG-V): Genome sequencing to study the core and pangenomes of soil and plant-associated prokaryotes.</title>
        <authorList>
            <person name="Whitman W."/>
        </authorList>
    </citation>
    <scope>NUCLEOTIDE SEQUENCE [LARGE SCALE GENOMIC DNA]</scope>
    <source>
        <strain evidence="2 3">23C40</strain>
    </source>
</reference>
<dbReference type="GO" id="GO:0019700">
    <property type="term" value="P:organic phosphonate catabolic process"/>
    <property type="evidence" value="ECO:0007669"/>
    <property type="project" value="InterPro"/>
</dbReference>
<dbReference type="PIRSF" id="PIRSF038971">
    <property type="entry name" value="PhnM"/>
    <property type="match status" value="1"/>
</dbReference>
<gene>
    <name evidence="2" type="ORF">EV184_11692</name>
</gene>
<dbReference type="NCBIfam" id="TIGR02318">
    <property type="entry name" value="phosphono_phnM"/>
    <property type="match status" value="1"/>
</dbReference>
<dbReference type="NCBIfam" id="NF011981">
    <property type="entry name" value="PRK15446.1-2"/>
    <property type="match status" value="1"/>
</dbReference>
<dbReference type="InterPro" id="IPR013108">
    <property type="entry name" value="Amidohydro_3"/>
</dbReference>
<dbReference type="AlphaFoldDB" id="A0A4R2BIP3"/>
<dbReference type="SUPFAM" id="SSF51556">
    <property type="entry name" value="Metallo-dependent hydrolases"/>
    <property type="match status" value="1"/>
</dbReference>
<accession>A0A4R2BIP3</accession>
<name>A0A4R2BIP3_9HYPH</name>
<dbReference type="InterPro" id="IPR012696">
    <property type="entry name" value="PhnM"/>
</dbReference>
<dbReference type="PANTHER" id="PTHR43135:SF3">
    <property type="entry name" value="ALPHA-D-RIBOSE 1-METHYLPHOSPHONATE 5-TRIPHOSPHATE DIPHOSPHATASE"/>
    <property type="match status" value="1"/>
</dbReference>
<dbReference type="Proteomes" id="UP000295043">
    <property type="component" value="Unassembled WGS sequence"/>
</dbReference>
<proteinExistence type="predicted"/>
<dbReference type="Gene3D" id="2.30.40.10">
    <property type="entry name" value="Urease, subunit C, domain 1"/>
    <property type="match status" value="1"/>
</dbReference>
<dbReference type="GO" id="GO:0016810">
    <property type="term" value="F:hydrolase activity, acting on carbon-nitrogen (but not peptide) bonds"/>
    <property type="evidence" value="ECO:0007669"/>
    <property type="project" value="InterPro"/>
</dbReference>
<dbReference type="NCBIfam" id="NF011984">
    <property type="entry name" value="PRK15446.1-5"/>
    <property type="match status" value="1"/>
</dbReference>
<organism evidence="2 3">
    <name type="scientific">Sinorhizobium americanum</name>
    <dbReference type="NCBI Taxonomy" id="194963"/>
    <lineage>
        <taxon>Bacteria</taxon>
        <taxon>Pseudomonadati</taxon>
        <taxon>Pseudomonadota</taxon>
        <taxon>Alphaproteobacteria</taxon>
        <taxon>Hyphomicrobiales</taxon>
        <taxon>Rhizobiaceae</taxon>
        <taxon>Sinorhizobium/Ensifer group</taxon>
        <taxon>Sinorhizobium</taxon>
    </lineage>
</organism>
<dbReference type="InterPro" id="IPR011059">
    <property type="entry name" value="Metal-dep_hydrolase_composite"/>
</dbReference>
<dbReference type="EMBL" id="SLVU01000016">
    <property type="protein sequence ID" value="TCN27018.1"/>
    <property type="molecule type" value="Genomic_DNA"/>
</dbReference>
<dbReference type="InterPro" id="IPR032466">
    <property type="entry name" value="Metal_Hydrolase"/>
</dbReference>
<dbReference type="Pfam" id="PF07969">
    <property type="entry name" value="Amidohydro_3"/>
    <property type="match status" value="1"/>
</dbReference>
<dbReference type="NCBIfam" id="NF011987">
    <property type="entry name" value="PRK15446.2-3"/>
    <property type="match status" value="1"/>
</dbReference>
<dbReference type="NCBIfam" id="NF011990">
    <property type="entry name" value="PRK15446.2-6"/>
    <property type="match status" value="1"/>
</dbReference>
<evidence type="ECO:0000259" key="1">
    <source>
        <dbReference type="Pfam" id="PF07969"/>
    </source>
</evidence>
<dbReference type="PANTHER" id="PTHR43135">
    <property type="entry name" value="ALPHA-D-RIBOSE 1-METHYLPHOSPHONATE 5-TRIPHOSPHATE DIPHOSPHATASE"/>
    <property type="match status" value="1"/>
</dbReference>
<comment type="caution">
    <text evidence="2">The sequence shown here is derived from an EMBL/GenBank/DDBJ whole genome shotgun (WGS) entry which is preliminary data.</text>
</comment>
<protein>
    <submittedName>
        <fullName evidence="2">Alpha-D-ribose 1-methylphosphonate 5-triphosphate diphosphatase</fullName>
    </submittedName>
</protein>
<dbReference type="SUPFAM" id="SSF51338">
    <property type="entry name" value="Composite domain of metallo-dependent hydrolases"/>
    <property type="match status" value="1"/>
</dbReference>